<organism evidence="1 2">
    <name type="scientific">Aeromonas phage phiAS5</name>
    <dbReference type="NCBI Taxonomy" id="879630"/>
    <lineage>
        <taxon>Viruses</taxon>
        <taxon>Duplodnaviria</taxon>
        <taxon>Heunggongvirae</taxon>
        <taxon>Uroviricota</taxon>
        <taxon>Caudoviricetes</taxon>
        <taxon>Pantevenvirales</taxon>
        <taxon>Straboviridae</taxon>
        <taxon>Chrysonvirus</taxon>
        <taxon>Chrysonvirus as5</taxon>
    </lineage>
</organism>
<evidence type="ECO:0000313" key="1">
    <source>
        <dbReference type="EMBL" id="ADM80013.1"/>
    </source>
</evidence>
<proteinExistence type="predicted"/>
<dbReference type="KEGG" id="vg:9861577"/>
<reference evidence="1 2" key="1">
    <citation type="journal article" date="2012" name="Vet. Microbiol.">
        <title>Complete genome sequence and characterization of a broad-host range T4-like bacteriophage phiAS5 infecting Aeromonas salmonicida subsp. salmonicida.</title>
        <authorList>
            <person name="Kim J.H."/>
            <person name="Son J.S."/>
            <person name="Choi Y.J."/>
            <person name="Choresca C.H.Jr."/>
            <person name="Shin S.P."/>
            <person name="Han J.E."/>
            <person name="Jun J.W."/>
            <person name="Park S.C."/>
        </authorList>
    </citation>
    <scope>NUCLEOTIDE SEQUENCE [LARGE SCALE GENOMIC DNA]</scope>
</reference>
<protein>
    <submittedName>
        <fullName evidence="1">Uncharacterized protein</fullName>
    </submittedName>
</protein>
<name>E1A2R7_9CAUD</name>
<dbReference type="GeneID" id="9861577"/>
<gene>
    <name evidence="1" type="ORF">phiAS5_ORF0170</name>
</gene>
<evidence type="ECO:0000313" key="2">
    <source>
        <dbReference type="Proteomes" id="UP000002236"/>
    </source>
</evidence>
<dbReference type="OrthoDB" id="35657at10239"/>
<keyword evidence="2" id="KW-1185">Reference proteome</keyword>
<dbReference type="Proteomes" id="UP000002236">
    <property type="component" value="Segment"/>
</dbReference>
<accession>E1A2R7</accession>
<dbReference type="RefSeq" id="YP_003969459.1">
    <property type="nucleotide sequence ID" value="NC_014636.1"/>
</dbReference>
<dbReference type="EMBL" id="HM452126">
    <property type="protein sequence ID" value="ADM80013.1"/>
    <property type="molecule type" value="Genomic_DNA"/>
</dbReference>
<sequence>MEHQIRTFVNHKRKLAFVSSNIDGMAAHSSTVALRRFHEAFPELDINDIETDKYMITSESKFQAFSDMREALRQRGFKILSQCEE</sequence>